<dbReference type="InterPro" id="IPR029069">
    <property type="entry name" value="HotDog_dom_sf"/>
</dbReference>
<sequence>MSTDFWIGARFCGPPQSANGGYTCGRLDHLTPYVSEVTLRKPPPLQTALSVAWEGDQLHLLDGETLIATCRPGAVEIAAPAPPTFAEAEAAAQHYLGLRQENPFPTCFVCGVQRDAGDGLHIFAGATDRHDLLAAPWVPDASLADAAGQVNNEFIWAALDCPGAYAQMADQPRILVLGRMTAQVLHPVQAGEKCVVVAWPKSRDGRKYTSGTALYNADQQLCAVSHQTWIELTT</sequence>
<dbReference type="Proteomes" id="UP000198510">
    <property type="component" value="Unassembled WGS sequence"/>
</dbReference>
<dbReference type="STRING" id="1075417.SAMN05421823_102126"/>
<organism evidence="1 2">
    <name type="scientific">Catalinimonas alkaloidigena</name>
    <dbReference type="NCBI Taxonomy" id="1075417"/>
    <lineage>
        <taxon>Bacteria</taxon>
        <taxon>Pseudomonadati</taxon>
        <taxon>Bacteroidota</taxon>
        <taxon>Cytophagia</taxon>
        <taxon>Cytophagales</taxon>
        <taxon>Catalimonadaceae</taxon>
        <taxon>Catalinimonas</taxon>
    </lineage>
</organism>
<accession>A0A1G8ZYF5</accession>
<reference evidence="1 2" key="1">
    <citation type="submission" date="2016-10" db="EMBL/GenBank/DDBJ databases">
        <authorList>
            <person name="de Groot N.N."/>
        </authorList>
    </citation>
    <scope>NUCLEOTIDE SEQUENCE [LARGE SCALE GENOMIC DNA]</scope>
    <source>
        <strain evidence="1 2">DSM 25186</strain>
    </source>
</reference>
<dbReference type="OrthoDB" id="5495835at2"/>
<dbReference type="AlphaFoldDB" id="A0A1G8ZYF5"/>
<dbReference type="EMBL" id="FNFO01000002">
    <property type="protein sequence ID" value="SDK20103.1"/>
    <property type="molecule type" value="Genomic_DNA"/>
</dbReference>
<dbReference type="SUPFAM" id="SSF54637">
    <property type="entry name" value="Thioesterase/thiol ester dehydrase-isomerase"/>
    <property type="match status" value="1"/>
</dbReference>
<gene>
    <name evidence="1" type="ORF">SAMN05421823_102126</name>
</gene>
<proteinExistence type="predicted"/>
<dbReference type="Gene3D" id="3.10.129.10">
    <property type="entry name" value="Hotdog Thioesterase"/>
    <property type="match status" value="1"/>
</dbReference>
<dbReference type="RefSeq" id="WP_089679515.1">
    <property type="nucleotide sequence ID" value="NZ_FNFO01000002.1"/>
</dbReference>
<keyword evidence="2" id="KW-1185">Reference proteome</keyword>
<evidence type="ECO:0000313" key="2">
    <source>
        <dbReference type="Proteomes" id="UP000198510"/>
    </source>
</evidence>
<protein>
    <submittedName>
        <fullName evidence="1">Uncharacterized protein</fullName>
    </submittedName>
</protein>
<evidence type="ECO:0000313" key="1">
    <source>
        <dbReference type="EMBL" id="SDK20103.1"/>
    </source>
</evidence>
<name>A0A1G8ZYF5_9BACT</name>